<dbReference type="AlphaFoldDB" id="A0A192D705"/>
<feature type="signal peptide" evidence="1">
    <location>
        <begin position="1"/>
        <end position="20"/>
    </location>
</feature>
<reference evidence="2 3" key="1">
    <citation type="submission" date="2016-05" db="EMBL/GenBank/DDBJ databases">
        <title>Compelete Genome Sequence of Bacteriochlorophyll-Synthesizing Bacterium Porphyrobacter neustonensis DSM 9434.</title>
        <authorList>
            <person name="Shi X.-L."/>
            <person name="Wu Y.-H."/>
            <person name="Cheng H."/>
            <person name="Xu L."/>
            <person name="Zhang X.-Q."/>
            <person name="Wang C.-S."/>
            <person name="Xu X.-W."/>
        </authorList>
    </citation>
    <scope>NUCLEOTIDE SEQUENCE [LARGE SCALE GENOMIC DNA]</scope>
    <source>
        <strain evidence="2 3">DSM 9434</strain>
    </source>
</reference>
<evidence type="ECO:0000256" key="1">
    <source>
        <dbReference type="SAM" id="SignalP"/>
    </source>
</evidence>
<gene>
    <name evidence="2" type="ORF">A9D12_13990</name>
</gene>
<dbReference type="RefSeq" id="WP_068352988.1">
    <property type="nucleotide sequence ID" value="NZ_CP016033.1"/>
</dbReference>
<feature type="chain" id="PRO_5008251845" evidence="1">
    <location>
        <begin position="21"/>
        <end position="68"/>
    </location>
</feature>
<evidence type="ECO:0000313" key="2">
    <source>
        <dbReference type="EMBL" id="ANK13885.1"/>
    </source>
</evidence>
<accession>A0A192D705</accession>
<name>A0A192D705_9SPHN</name>
<protein>
    <submittedName>
        <fullName evidence="2">Uncharacterized protein</fullName>
    </submittedName>
</protein>
<dbReference type="PROSITE" id="PS51257">
    <property type="entry name" value="PROKAR_LIPOPROTEIN"/>
    <property type="match status" value="1"/>
</dbReference>
<proteinExistence type="predicted"/>
<evidence type="ECO:0000313" key="3">
    <source>
        <dbReference type="Proteomes" id="UP000078263"/>
    </source>
</evidence>
<dbReference type="EMBL" id="CP016033">
    <property type="protein sequence ID" value="ANK13885.1"/>
    <property type="molecule type" value="Genomic_DNA"/>
</dbReference>
<keyword evidence="1" id="KW-0732">Signal</keyword>
<keyword evidence="3" id="KW-1185">Reference proteome</keyword>
<dbReference type="KEGG" id="pns:A9D12_13990"/>
<dbReference type="Proteomes" id="UP000078263">
    <property type="component" value="Chromosome"/>
</dbReference>
<organism evidence="2 3">
    <name type="scientific">Erythrobacter neustonensis</name>
    <dbReference type="NCBI Taxonomy" id="1112"/>
    <lineage>
        <taxon>Bacteria</taxon>
        <taxon>Pseudomonadati</taxon>
        <taxon>Pseudomonadota</taxon>
        <taxon>Alphaproteobacteria</taxon>
        <taxon>Sphingomonadales</taxon>
        <taxon>Erythrobacteraceae</taxon>
        <taxon>Erythrobacter/Porphyrobacter group</taxon>
        <taxon>Erythrobacter</taxon>
    </lineage>
</organism>
<sequence>MKKIALVAVAGLALATAACSKPAEEAATEADAMAVAEEPMVVETPAVDATADAMAVETPVVVETPAAM</sequence>